<evidence type="ECO:0000313" key="2">
    <source>
        <dbReference type="Proteomes" id="UP001235343"/>
    </source>
</evidence>
<dbReference type="Pfam" id="PF14398">
    <property type="entry name" value="ATPgrasp_YheCD"/>
    <property type="match status" value="1"/>
</dbReference>
<reference evidence="1 2" key="1">
    <citation type="submission" date="2023-06" db="EMBL/GenBank/DDBJ databases">
        <title>Aquibacillus rhizosphaerae LR5S19.</title>
        <authorList>
            <person name="Sun J.-Q."/>
        </authorList>
    </citation>
    <scope>NUCLEOTIDE SEQUENCE [LARGE SCALE GENOMIC DNA]</scope>
    <source>
        <strain evidence="1 2">LR5S19</strain>
    </source>
</reference>
<comment type="caution">
    <text evidence="1">The sequence shown here is derived from an EMBL/GenBank/DDBJ whole genome shotgun (WGS) entry which is preliminary data.</text>
</comment>
<name>A0ABT7LBS6_9BACI</name>
<proteinExistence type="predicted"/>
<dbReference type="Proteomes" id="UP001235343">
    <property type="component" value="Unassembled WGS sequence"/>
</dbReference>
<gene>
    <name evidence="1" type="ORF">QQS35_20090</name>
</gene>
<protein>
    <submittedName>
        <fullName evidence="1">YheC/YheD family protein</fullName>
    </submittedName>
</protein>
<dbReference type="RefSeq" id="WP_285934030.1">
    <property type="nucleotide sequence ID" value="NZ_JASTZU010000063.1"/>
</dbReference>
<dbReference type="InterPro" id="IPR026838">
    <property type="entry name" value="YheC/D"/>
</dbReference>
<dbReference type="SUPFAM" id="SSF56059">
    <property type="entry name" value="Glutathione synthetase ATP-binding domain-like"/>
    <property type="match status" value="1"/>
</dbReference>
<evidence type="ECO:0000313" key="1">
    <source>
        <dbReference type="EMBL" id="MDL4842737.1"/>
    </source>
</evidence>
<accession>A0ABT7LBS6</accession>
<keyword evidence="2" id="KW-1185">Reference proteome</keyword>
<dbReference type="EMBL" id="JASTZU010000063">
    <property type="protein sequence ID" value="MDL4842737.1"/>
    <property type="molecule type" value="Genomic_DNA"/>
</dbReference>
<organism evidence="1 2">
    <name type="scientific">Aquibacillus rhizosphaerae</name>
    <dbReference type="NCBI Taxonomy" id="3051431"/>
    <lineage>
        <taxon>Bacteria</taxon>
        <taxon>Bacillati</taxon>
        <taxon>Bacillota</taxon>
        <taxon>Bacilli</taxon>
        <taxon>Bacillales</taxon>
        <taxon>Bacillaceae</taxon>
        <taxon>Aquibacillus</taxon>
    </lineage>
</organism>
<sequence length="426" mass="49379">MIVPQQYFKHFFQVRKIQYGPYKTSIECLTHQKNERTLYISSALKSKINLSTHKQLTLLINDDTCIITLTMGVFLAGFNNTDPLGERTKIFERMSEAGDTLGFRTIFFGHQHVLKNKRKINAYYFEDRQWKRDIFDFPSVVYNRIPNRKIESHPEVMETKKKLNNHASYFNQSFFNKWEVYDILMRNSECSYLLPETILHPSKQKIINLLSNFAVYIKPIHGSRGDGIVKCTKLHSNEIECLYYDKDKPQINRYTNIDSLFAQLFPNGLKGYVVQEAIPLIKKGKSSIDFRVHTNKNHRNSWEVTLIGAKFAGKGSLTTHVQRGGSVHEVDELFPKEQANHIIKKLSNTALFLSTCLETRVPDPVGEIGFDLGVDEEGKVWLFEANSKPGFSIFNHPEIYKKSPKVLAYPYKYAFYLHNTLMNKLV</sequence>
<dbReference type="Gene3D" id="3.30.470.20">
    <property type="entry name" value="ATP-grasp fold, B domain"/>
    <property type="match status" value="1"/>
</dbReference>